<name>A0A7W5GBB6_9BACL</name>
<dbReference type="Gene3D" id="2.60.220.30">
    <property type="match status" value="1"/>
</dbReference>
<evidence type="ECO:0000256" key="1">
    <source>
        <dbReference type="ARBA" id="ARBA00004196"/>
    </source>
</evidence>
<dbReference type="InterPro" id="IPR001119">
    <property type="entry name" value="SLH_dom"/>
</dbReference>
<dbReference type="Proteomes" id="UP000518605">
    <property type="component" value="Unassembled WGS sequence"/>
</dbReference>
<feature type="domain" description="SLH" evidence="2">
    <location>
        <begin position="1511"/>
        <end position="1567"/>
    </location>
</feature>
<dbReference type="PROSITE" id="PS51272">
    <property type="entry name" value="SLH"/>
    <property type="match status" value="3"/>
</dbReference>
<dbReference type="RefSeq" id="WP_183565572.1">
    <property type="nucleotide sequence ID" value="NZ_CBCSLB010000010.1"/>
</dbReference>
<gene>
    <name evidence="3" type="ORF">FHS16_003701</name>
</gene>
<dbReference type="InterPro" id="IPR051465">
    <property type="entry name" value="Cell_Envelope_Struct_Comp"/>
</dbReference>
<accession>A0A7W5GBB6</accession>
<comment type="subcellular location">
    <subcellularLocation>
        <location evidence="1">Cell envelope</location>
    </subcellularLocation>
</comment>
<organism evidence="3 4">
    <name type="scientific">Paenibacillus endophyticus</name>
    <dbReference type="NCBI Taxonomy" id="1294268"/>
    <lineage>
        <taxon>Bacteria</taxon>
        <taxon>Bacillati</taxon>
        <taxon>Bacillota</taxon>
        <taxon>Bacilli</taxon>
        <taxon>Bacillales</taxon>
        <taxon>Paenibacillaceae</taxon>
        <taxon>Paenibacillus</taxon>
    </lineage>
</organism>
<dbReference type="Pfam" id="PF00395">
    <property type="entry name" value="SLH"/>
    <property type="match status" value="3"/>
</dbReference>
<dbReference type="PANTHER" id="PTHR43308">
    <property type="entry name" value="OUTER MEMBRANE PROTEIN ALPHA-RELATED"/>
    <property type="match status" value="1"/>
</dbReference>
<evidence type="ECO:0000313" key="4">
    <source>
        <dbReference type="Proteomes" id="UP000518605"/>
    </source>
</evidence>
<dbReference type="NCBIfam" id="TIGR02543">
    <property type="entry name" value="List_Bact_rpt"/>
    <property type="match status" value="1"/>
</dbReference>
<feature type="domain" description="SLH" evidence="2">
    <location>
        <begin position="1385"/>
        <end position="1445"/>
    </location>
</feature>
<evidence type="ECO:0000313" key="3">
    <source>
        <dbReference type="EMBL" id="MBB3153626.1"/>
    </source>
</evidence>
<proteinExistence type="predicted"/>
<evidence type="ECO:0000259" key="2">
    <source>
        <dbReference type="PROSITE" id="PS51272"/>
    </source>
</evidence>
<keyword evidence="4" id="KW-1185">Reference proteome</keyword>
<dbReference type="GO" id="GO:0030313">
    <property type="term" value="C:cell envelope"/>
    <property type="evidence" value="ECO:0007669"/>
    <property type="project" value="UniProtKB-SubCell"/>
</dbReference>
<dbReference type="Gene3D" id="2.160.20.110">
    <property type="match status" value="2"/>
</dbReference>
<reference evidence="3 4" key="1">
    <citation type="submission" date="2020-08" db="EMBL/GenBank/DDBJ databases">
        <title>Genomic Encyclopedia of Type Strains, Phase III (KMG-III): the genomes of soil and plant-associated and newly described type strains.</title>
        <authorList>
            <person name="Whitman W."/>
        </authorList>
    </citation>
    <scope>NUCLEOTIDE SEQUENCE [LARGE SCALE GENOMIC DNA]</scope>
    <source>
        <strain evidence="3 4">CECT 8234</strain>
    </source>
</reference>
<feature type="domain" description="SLH" evidence="2">
    <location>
        <begin position="1446"/>
        <end position="1509"/>
    </location>
</feature>
<dbReference type="InterPro" id="IPR013378">
    <property type="entry name" value="InlB-like_B-rpt"/>
</dbReference>
<dbReference type="InterPro" id="IPR042229">
    <property type="entry name" value="Listeria/Bacterioides_rpt_sf"/>
</dbReference>
<protein>
    <submittedName>
        <fullName evidence="3">Putative repeat protein (TIGR02543 family)</fullName>
    </submittedName>
</protein>
<dbReference type="Gene3D" id="2.60.40.4270">
    <property type="entry name" value="Listeria-Bacteroides repeat domain"/>
    <property type="match status" value="2"/>
</dbReference>
<dbReference type="EMBL" id="JACHXW010000011">
    <property type="protein sequence ID" value="MBB3153626.1"/>
    <property type="molecule type" value="Genomic_DNA"/>
</dbReference>
<dbReference type="PANTHER" id="PTHR43308:SF5">
    <property type="entry name" value="S-LAYER PROTEIN _ PEPTIDOGLYCAN ENDO-BETA-N-ACETYLGLUCOSAMINIDASE"/>
    <property type="match status" value="1"/>
</dbReference>
<dbReference type="Pfam" id="PF09479">
    <property type="entry name" value="Flg_new"/>
    <property type="match status" value="2"/>
</dbReference>
<comment type="caution">
    <text evidence="3">The sequence shown here is derived from an EMBL/GenBank/DDBJ whole genome shotgun (WGS) entry which is preliminary data.</text>
</comment>
<sequence length="1567" mass="162474">MSTRFRASRKVTSIILAMLMVLGGWNGLFDRGNEVSAASGVEFAGGTGTSNEPYLIETAVQLDEVRWHLGNNIHFKLTADIDLSGYAEGEGWAPIGKNVEDSFHGHLNGNGFKILNLTINRPGSSYVGLFGVAAKESSITNIGLENINVVGNFTVGGLVALNSGSIIGSFTTGSIRGSTAVGGLVGQGQYEALISNSYSNASVNAQQQAGGLIAMNSSDKISDSYATGKVKAGIYSGGLVGYSYRPVFRSLYDSETTGQSDTEKGEGKTTLEMKTLSTYESWLSFNDYWGIDPDVNEGYPYLKAFYREMNYDGNGNTGGTVPTDNNIYSNNETVTVSGDIDLSDPLVKTDYVFVGWNTLADGSGTSYVSADTFSITENTTLYAQWLSTKATLTSGFGTVSTGGTATETITSIPGDVTLDELKAAITPATNATFEIYEADGTTVATTLASGNKVIVTAQDGATKITYTVTINAINVIASAAISGVPAPVAGEVPIRETTTAEYTASIAWSPEAAPRFAEGETYTATLTITPKRGYVLKGVPSDFFTLAGATVVTNSADSGVVTATFPATGTVFAGGSGTTEDPYLIATAAELNQVRYFLNASFKLTADIDLSGYAAGDGWVPIGNWYRAFAGNFDGNGYTIANLKSSRTKYNSEEPVGLFGYISQGIVSNVILENIDVGSRSYAGGLAGVNGGTITNSGVITGSVTGDSAGGLVGYNESSITNSFFAGSLSGAATYAGGLVGFNEGTINKSFATGNISGQHRTAGGLVGHNDGFLSDSYYNGSVNGKTFAGGLVGNTRYSIINSYATGAVTGDGRLGGLAGNNDLAINSFYDSETTGQTSSGTSGGTGLTTAAMMLQSSYEGWDFEHTWAIDSSLNEGYPYLQSSQLHHVAYNGNGETDGDLPSAETAYLRGTTVSVAGNTGNLVKTGYTFAGWNTLADGTGKSYSAADSFTITASKTLFARWINTTATLTSTIGTVSTGGTLQKTITNIPSTTTLEALKAAITPTAGATVKVYEADGTTAASTLATGYKVIVTAQDGVTQVTYTVTLVKTAATLTSTIGTVSANGTGNESITAIPYGTTLAALKAAITPAADATFEVYQADGITVATGLETGNKVIITAEDGVTQVTYTVTVLKKTDATLTSTIGTVSATGTGNETITAIPSGTTLAALKAAITPAADAMFEVYHADGVTVATVLATGNKVIVTAEDGVTQVTYTVTVNEATVPPISGGNGGSVVPTPAKVTSKDGSLTLPVGSIGEVSLEERFTITVPTGAVNQELKLTITKWLDTKNVLANKEVLASSVYEVLKNIPGNFIKPVTLTFAFDANNVKSGQGVAIFYFDEGKKEWVEVKGSKTSGNVISVEVNHFTKFAVLVVDQLTGLPVSEGTTPAELSDIAGHWAEASIKQAVKDGIVNGYVDGTFKPGKTITRAEFTVMLMKALNAQEAGAELTFTDKADIGTWARAAVAQAVQAGIISGYQDGTFQPNANITRAEMATMIGKAFELLLDPNAVTSFADDSSIPIWAKSAVAALKERGVVKGTGVNTFNPRAQTTRAEAVVMLLNMLNVVNEK</sequence>